<evidence type="ECO:0000313" key="4">
    <source>
        <dbReference type="EMBL" id="MFH4974859.1"/>
    </source>
</evidence>
<evidence type="ECO:0000256" key="2">
    <source>
        <dbReference type="SAM" id="SignalP"/>
    </source>
</evidence>
<protein>
    <recommendedName>
        <fullName evidence="3">Peptidase M12A domain-containing protein</fullName>
    </recommendedName>
</protein>
<keyword evidence="5" id="KW-1185">Reference proteome</keyword>
<comment type="caution">
    <text evidence="1">Lacks conserved residue(s) required for the propagation of feature annotation.</text>
</comment>
<dbReference type="InterPro" id="IPR001506">
    <property type="entry name" value="Peptidase_M12A"/>
</dbReference>
<comment type="caution">
    <text evidence="4">The sequence shown here is derived from an EMBL/GenBank/DDBJ whole genome shotgun (WGS) entry which is preliminary data.</text>
</comment>
<accession>A0ABD6E9N2</accession>
<feature type="chain" id="PRO_5044812139" description="Peptidase M12A domain-containing protein" evidence="2">
    <location>
        <begin position="21"/>
        <end position="120"/>
    </location>
</feature>
<organism evidence="4 5">
    <name type="scientific">Gnathostoma spinigerum</name>
    <dbReference type="NCBI Taxonomy" id="75299"/>
    <lineage>
        <taxon>Eukaryota</taxon>
        <taxon>Metazoa</taxon>
        <taxon>Ecdysozoa</taxon>
        <taxon>Nematoda</taxon>
        <taxon>Chromadorea</taxon>
        <taxon>Rhabditida</taxon>
        <taxon>Spirurina</taxon>
        <taxon>Gnathostomatomorpha</taxon>
        <taxon>Gnathostomatoidea</taxon>
        <taxon>Gnathostomatidae</taxon>
        <taxon>Gnathostoma</taxon>
    </lineage>
</organism>
<reference evidence="4 5" key="1">
    <citation type="submission" date="2024-08" db="EMBL/GenBank/DDBJ databases">
        <title>Gnathostoma spinigerum genome.</title>
        <authorList>
            <person name="Gonzalez-Bertolin B."/>
            <person name="Monzon S."/>
            <person name="Zaballos A."/>
            <person name="Jimenez P."/>
            <person name="Dekumyoy P."/>
            <person name="Varona S."/>
            <person name="Cuesta I."/>
            <person name="Sumanam S."/>
            <person name="Adisakwattana P."/>
            <person name="Gasser R.B."/>
            <person name="Hernandez-Gonzalez A."/>
            <person name="Young N.D."/>
            <person name="Perteguer M.J."/>
        </authorList>
    </citation>
    <scope>NUCLEOTIDE SEQUENCE [LARGE SCALE GENOMIC DNA]</scope>
    <source>
        <strain evidence="4">AL3</strain>
        <tissue evidence="4">Liver</tissue>
    </source>
</reference>
<proteinExistence type="predicted"/>
<feature type="domain" description="Peptidase M12A" evidence="3">
    <location>
        <begin position="64"/>
        <end position="120"/>
    </location>
</feature>
<dbReference type="SUPFAM" id="SSF55486">
    <property type="entry name" value="Metalloproteases ('zincins'), catalytic domain"/>
    <property type="match status" value="1"/>
</dbReference>
<gene>
    <name evidence="4" type="ORF">AB6A40_001568</name>
</gene>
<evidence type="ECO:0000313" key="5">
    <source>
        <dbReference type="Proteomes" id="UP001608902"/>
    </source>
</evidence>
<dbReference type="PROSITE" id="PS51864">
    <property type="entry name" value="ASTACIN"/>
    <property type="match status" value="1"/>
</dbReference>
<keyword evidence="2" id="KW-0732">Signal</keyword>
<dbReference type="EMBL" id="JBGFUD010000596">
    <property type="protein sequence ID" value="MFH4974859.1"/>
    <property type="molecule type" value="Genomic_DNA"/>
</dbReference>
<sequence length="120" mass="14055">MFVQTAALYLLIVFAPLCLGAILSNLTLPMVPGMDVMASDKYPHFGIVESVSRTKHLHFRHRRQIIAGPIYEWHTYEIPYTIWGGDYEFQNLIRRGIHMWEEATCLRFKENQQARDGIRF</sequence>
<evidence type="ECO:0000259" key="3">
    <source>
        <dbReference type="PROSITE" id="PS51864"/>
    </source>
</evidence>
<evidence type="ECO:0000256" key="1">
    <source>
        <dbReference type="PROSITE-ProRule" id="PRU01211"/>
    </source>
</evidence>
<dbReference type="Gene3D" id="3.40.390.10">
    <property type="entry name" value="Collagenase (Catalytic Domain)"/>
    <property type="match status" value="1"/>
</dbReference>
<name>A0ABD6E9N2_9BILA</name>
<feature type="signal peptide" evidence="2">
    <location>
        <begin position="1"/>
        <end position="20"/>
    </location>
</feature>
<dbReference type="Proteomes" id="UP001608902">
    <property type="component" value="Unassembled WGS sequence"/>
</dbReference>
<dbReference type="Pfam" id="PF01400">
    <property type="entry name" value="Astacin"/>
    <property type="match status" value="1"/>
</dbReference>
<dbReference type="InterPro" id="IPR024079">
    <property type="entry name" value="MetalloPept_cat_dom_sf"/>
</dbReference>
<dbReference type="AlphaFoldDB" id="A0ABD6E9N2"/>